<feature type="region of interest" description="Disordered" evidence="5">
    <location>
        <begin position="333"/>
        <end position="355"/>
    </location>
</feature>
<comment type="caution">
    <text evidence="6">The sequence shown here is derived from an EMBL/GenBank/DDBJ whole genome shotgun (WGS) entry which is preliminary data.</text>
</comment>
<sequence>MAFEASTKDIKYLAKGLASHEMAIRIKCIKLISVLYTNDDLEIDYTQSLYICKGLFYALWQQDKLLLQEQVVKRYVDLVPKIKNEVKRNYYISSMLETICREWTSIDHYREDKFLMLLREFFVKSMQTASTPEQVESLCIYCFEKILNDDIKNAMGLKFYFADFLMEEFAKNKFPVQALFRCLELSVNTALVLPKSDSYTTKLFQVSFALAGLLHKYRKTETVRLQSVADSIMQLVPEHPKFRKSLLALARIFTSVIQERTKLMDSKSRKRKAPGIKDTQVSKKVKAENPTQVAIPTTNSTEATTAGKHENPDLSPGKRVTFGKIYRKKFKTTKRLIPPKPVSSHPGRGILRKSL</sequence>
<reference evidence="6 7" key="1">
    <citation type="submission" date="2024-11" db="EMBL/GenBank/DDBJ databases">
        <title>Adaptive evolution of stress response genes in parasites aligns with host niche diversity.</title>
        <authorList>
            <person name="Hahn C."/>
            <person name="Resl P."/>
        </authorList>
    </citation>
    <scope>NUCLEOTIDE SEQUENCE [LARGE SCALE GENOMIC DNA]</scope>
    <source>
        <strain evidence="6">EGGRZ-B1_66</strain>
        <tissue evidence="6">Body</tissue>
    </source>
</reference>
<keyword evidence="4" id="KW-0539">Nucleus</keyword>
<evidence type="ECO:0000256" key="2">
    <source>
        <dbReference type="ARBA" id="ARBA00006374"/>
    </source>
</evidence>
<evidence type="ECO:0000256" key="3">
    <source>
        <dbReference type="ARBA" id="ARBA00022552"/>
    </source>
</evidence>
<proteinExistence type="inferred from homology"/>
<evidence type="ECO:0000313" key="6">
    <source>
        <dbReference type="EMBL" id="KAL3320640.1"/>
    </source>
</evidence>
<dbReference type="InterPro" id="IPR010301">
    <property type="entry name" value="RRP1"/>
</dbReference>
<dbReference type="PANTHER" id="PTHR13026:SF0">
    <property type="entry name" value="RIBOSOMAL RNA PROCESSING 1B"/>
    <property type="match status" value="1"/>
</dbReference>
<dbReference type="AlphaFoldDB" id="A0ABD2QM83"/>
<dbReference type="EMBL" id="JBJKFK010000039">
    <property type="protein sequence ID" value="KAL3320640.1"/>
    <property type="molecule type" value="Genomic_DNA"/>
</dbReference>
<comment type="subcellular location">
    <subcellularLocation>
        <location evidence="1">Nucleus</location>
    </subcellularLocation>
</comment>
<evidence type="ECO:0000256" key="4">
    <source>
        <dbReference type="ARBA" id="ARBA00023242"/>
    </source>
</evidence>
<keyword evidence="7" id="KW-1185">Reference proteome</keyword>
<dbReference type="PANTHER" id="PTHR13026">
    <property type="entry name" value="NNP-1 PROTEIN NOVEL NUCLEAR PROTEIN 1 NOP52"/>
    <property type="match status" value="1"/>
</dbReference>
<dbReference type="GO" id="GO:0005634">
    <property type="term" value="C:nucleus"/>
    <property type="evidence" value="ECO:0007669"/>
    <property type="project" value="UniProtKB-SubCell"/>
</dbReference>
<gene>
    <name evidence="6" type="primary">RRP1B</name>
    <name evidence="6" type="ORF">Ciccas_000677</name>
</gene>
<keyword evidence="3" id="KW-0698">rRNA processing</keyword>
<dbReference type="Pfam" id="PF05997">
    <property type="entry name" value="Nop52"/>
    <property type="match status" value="1"/>
</dbReference>
<evidence type="ECO:0000256" key="1">
    <source>
        <dbReference type="ARBA" id="ARBA00004123"/>
    </source>
</evidence>
<evidence type="ECO:0000256" key="5">
    <source>
        <dbReference type="SAM" id="MobiDB-lite"/>
    </source>
</evidence>
<name>A0ABD2QM83_9PLAT</name>
<dbReference type="Proteomes" id="UP001626550">
    <property type="component" value="Unassembled WGS sequence"/>
</dbReference>
<dbReference type="GO" id="GO:0006364">
    <property type="term" value="P:rRNA processing"/>
    <property type="evidence" value="ECO:0007669"/>
    <property type="project" value="UniProtKB-KW"/>
</dbReference>
<feature type="compositionally biased region" description="Polar residues" evidence="5">
    <location>
        <begin position="289"/>
        <end position="304"/>
    </location>
</feature>
<accession>A0ABD2QM83</accession>
<organism evidence="6 7">
    <name type="scientific">Cichlidogyrus casuarinus</name>
    <dbReference type="NCBI Taxonomy" id="1844966"/>
    <lineage>
        <taxon>Eukaryota</taxon>
        <taxon>Metazoa</taxon>
        <taxon>Spiralia</taxon>
        <taxon>Lophotrochozoa</taxon>
        <taxon>Platyhelminthes</taxon>
        <taxon>Monogenea</taxon>
        <taxon>Monopisthocotylea</taxon>
        <taxon>Dactylogyridea</taxon>
        <taxon>Ancyrocephalidae</taxon>
        <taxon>Cichlidogyrus</taxon>
    </lineage>
</organism>
<protein>
    <submittedName>
        <fullName evidence="6">Ribosomal RNA processing protein 1 B</fullName>
    </submittedName>
</protein>
<feature type="region of interest" description="Disordered" evidence="5">
    <location>
        <begin position="263"/>
        <end position="319"/>
    </location>
</feature>
<comment type="similarity">
    <text evidence="2">Belongs to the RRP1 family.</text>
</comment>
<evidence type="ECO:0000313" key="7">
    <source>
        <dbReference type="Proteomes" id="UP001626550"/>
    </source>
</evidence>